<evidence type="ECO:0000313" key="4">
    <source>
        <dbReference type="Proteomes" id="UP000319836"/>
    </source>
</evidence>
<accession>A0A538U0E7</accession>
<feature type="transmembrane region" description="Helical" evidence="1">
    <location>
        <begin position="34"/>
        <end position="54"/>
    </location>
</feature>
<dbReference type="EMBL" id="VBPA01000308">
    <property type="protein sequence ID" value="TMQ69352.1"/>
    <property type="molecule type" value="Genomic_DNA"/>
</dbReference>
<keyword evidence="3" id="KW-0378">Hydrolase</keyword>
<dbReference type="InterPro" id="IPR000073">
    <property type="entry name" value="AB_hydrolase_1"/>
</dbReference>
<evidence type="ECO:0000313" key="3">
    <source>
        <dbReference type="EMBL" id="TMQ69352.1"/>
    </source>
</evidence>
<evidence type="ECO:0000259" key="2">
    <source>
        <dbReference type="Pfam" id="PF00561"/>
    </source>
</evidence>
<keyword evidence="1" id="KW-0812">Transmembrane</keyword>
<keyword evidence="1" id="KW-0472">Membrane</keyword>
<dbReference type="AlphaFoldDB" id="A0A538U0E7"/>
<dbReference type="SUPFAM" id="SSF53474">
    <property type="entry name" value="alpha/beta-Hydrolases"/>
    <property type="match status" value="1"/>
</dbReference>
<keyword evidence="1" id="KW-1133">Transmembrane helix</keyword>
<name>A0A538U0E7_UNCEI</name>
<dbReference type="GO" id="GO:0016787">
    <property type="term" value="F:hydrolase activity"/>
    <property type="evidence" value="ECO:0007669"/>
    <property type="project" value="UniProtKB-KW"/>
</dbReference>
<dbReference type="Proteomes" id="UP000319836">
    <property type="component" value="Unassembled WGS sequence"/>
</dbReference>
<protein>
    <submittedName>
        <fullName evidence="3">Alpha/beta hydrolase</fullName>
    </submittedName>
</protein>
<dbReference type="GO" id="GO:0016020">
    <property type="term" value="C:membrane"/>
    <property type="evidence" value="ECO:0007669"/>
    <property type="project" value="TreeGrafter"/>
</dbReference>
<sequence>MCTFQEPSDRASIAAEPRAEPECMGFRGGAMKRAWWIIGISLLAAAAQATPVALQSMTLGQGPTIVVIHNLGGSRTMWLPTVRKLTSRYRVVLVDLPGHGSSPMPDPFSLDAGAEAIAQVLAAQKAESTIVVGQGMGALMALLALEAHPERARGLVAVEMTLKKQFPISEQQRQSFLTFMDQSYDFFLKQMFYALGRDSAQSVALHAQAMQVPQAVMKAYVREMVNFDPSDRARKARTPMLLLATDRIWSAAKDSSAFAALMGYDAVTAPFTLRHIPDCGVMVATERPDTLAALISGFAHQVLATKTAAR</sequence>
<dbReference type="Gene3D" id="3.40.50.1820">
    <property type="entry name" value="alpha/beta hydrolase"/>
    <property type="match status" value="1"/>
</dbReference>
<dbReference type="InterPro" id="IPR029058">
    <property type="entry name" value="AB_hydrolase_fold"/>
</dbReference>
<evidence type="ECO:0000256" key="1">
    <source>
        <dbReference type="SAM" id="Phobius"/>
    </source>
</evidence>
<dbReference type="PRINTS" id="PR00111">
    <property type="entry name" value="ABHYDROLASE"/>
</dbReference>
<proteinExistence type="predicted"/>
<dbReference type="PANTHER" id="PTHR43798:SF33">
    <property type="entry name" value="HYDROLASE, PUTATIVE (AFU_ORTHOLOGUE AFUA_2G14860)-RELATED"/>
    <property type="match status" value="1"/>
</dbReference>
<feature type="domain" description="AB hydrolase-1" evidence="2">
    <location>
        <begin position="63"/>
        <end position="223"/>
    </location>
</feature>
<dbReference type="InterPro" id="IPR050266">
    <property type="entry name" value="AB_hydrolase_sf"/>
</dbReference>
<dbReference type="Pfam" id="PF00561">
    <property type="entry name" value="Abhydrolase_1"/>
    <property type="match status" value="1"/>
</dbReference>
<dbReference type="PANTHER" id="PTHR43798">
    <property type="entry name" value="MONOACYLGLYCEROL LIPASE"/>
    <property type="match status" value="1"/>
</dbReference>
<gene>
    <name evidence="3" type="ORF">E6K80_11995</name>
</gene>
<reference evidence="3 4" key="1">
    <citation type="journal article" date="2019" name="Nat. Microbiol.">
        <title>Mediterranean grassland soil C-N compound turnover is dependent on rainfall and depth, and is mediated by genomically divergent microorganisms.</title>
        <authorList>
            <person name="Diamond S."/>
            <person name="Andeer P.F."/>
            <person name="Li Z."/>
            <person name="Crits-Christoph A."/>
            <person name="Burstein D."/>
            <person name="Anantharaman K."/>
            <person name="Lane K.R."/>
            <person name="Thomas B.C."/>
            <person name="Pan C."/>
            <person name="Northen T.R."/>
            <person name="Banfield J.F."/>
        </authorList>
    </citation>
    <scope>NUCLEOTIDE SEQUENCE [LARGE SCALE GENOMIC DNA]</scope>
    <source>
        <strain evidence="3">WS_10</strain>
    </source>
</reference>
<organism evidence="3 4">
    <name type="scientific">Eiseniibacteriota bacterium</name>
    <dbReference type="NCBI Taxonomy" id="2212470"/>
    <lineage>
        <taxon>Bacteria</taxon>
        <taxon>Candidatus Eiseniibacteriota</taxon>
    </lineage>
</organism>
<comment type="caution">
    <text evidence="3">The sequence shown here is derived from an EMBL/GenBank/DDBJ whole genome shotgun (WGS) entry which is preliminary data.</text>
</comment>